<keyword evidence="2" id="KW-1185">Reference proteome</keyword>
<dbReference type="EMBL" id="JBIGIA010000016">
    <property type="protein sequence ID" value="MFG6458946.1"/>
    <property type="molecule type" value="Genomic_DNA"/>
</dbReference>
<protein>
    <submittedName>
        <fullName evidence="1">Uncharacterized protein</fullName>
    </submittedName>
</protein>
<evidence type="ECO:0000313" key="2">
    <source>
        <dbReference type="Proteomes" id="UP001606305"/>
    </source>
</evidence>
<sequence length="333" mass="36260">MFSIVVYALLLGLCFTLFVLLMWQREAKSSTRAHSWRLGHEQGRAQAKAAYAQQVQRITAYEQLLQGHLGGVGKRLADTREVAELIQRHAPGLLKEADGLAHLLHGNDEFLSQLLNVYVAADQDAANAQLRAAARRPAGVYADVFEAAGVAAPGSIVGKHFGLALEAGLLVIRATGQHGGSGKITLARRDLERFFNDLAAKPRSLGEELAAAVTCRGLYRVDMHGDARLGQLVVEVAAPSSGRLYLGAPQQEEEPLRELKSLKRASLRLLEDEAKSTTRRTAAQRARILRRDALLEHLPESGLCGSCEGDVTMRLRLGDKPMCCPLCGTRWAD</sequence>
<name>A0ABW7GAF8_9BURK</name>
<dbReference type="Proteomes" id="UP001606305">
    <property type="component" value="Unassembled WGS sequence"/>
</dbReference>
<comment type="caution">
    <text evidence="1">The sequence shown here is derived from an EMBL/GenBank/DDBJ whole genome shotgun (WGS) entry which is preliminary data.</text>
</comment>
<organism evidence="1 2">
    <name type="scientific">Pelomonas nitida</name>
    <dbReference type="NCBI Taxonomy" id="3299027"/>
    <lineage>
        <taxon>Bacteria</taxon>
        <taxon>Pseudomonadati</taxon>
        <taxon>Pseudomonadota</taxon>
        <taxon>Betaproteobacteria</taxon>
        <taxon>Burkholderiales</taxon>
        <taxon>Sphaerotilaceae</taxon>
        <taxon>Roseateles</taxon>
    </lineage>
</organism>
<accession>A0ABW7GAF8</accession>
<gene>
    <name evidence="1" type="ORF">ACG00X_19080</name>
</gene>
<evidence type="ECO:0000313" key="1">
    <source>
        <dbReference type="EMBL" id="MFG6458946.1"/>
    </source>
</evidence>
<dbReference type="RefSeq" id="WP_394490430.1">
    <property type="nucleotide sequence ID" value="NZ_JBIGIA010000016.1"/>
</dbReference>
<reference evidence="1 2" key="1">
    <citation type="submission" date="2024-09" db="EMBL/GenBank/DDBJ databases">
        <title>Novel species of the genus Pelomonas and Roseateles isolated from streams.</title>
        <authorList>
            <person name="Lu H."/>
        </authorList>
    </citation>
    <scope>NUCLEOTIDE SEQUENCE [LARGE SCALE GENOMIC DNA]</scope>
    <source>
        <strain evidence="1 2">BYS96W</strain>
    </source>
</reference>
<proteinExistence type="predicted"/>